<dbReference type="CDD" id="cd13874">
    <property type="entry name" value="CuRO_2_CopA"/>
    <property type="match status" value="1"/>
</dbReference>
<dbReference type="Pfam" id="PF07731">
    <property type="entry name" value="Cu-oxidase_2"/>
    <property type="match status" value="1"/>
</dbReference>
<accession>Q82XJ1</accession>
<dbReference type="STRING" id="228410.NE0279"/>
<feature type="region of interest" description="Disordered" evidence="4">
    <location>
        <begin position="377"/>
        <end position="463"/>
    </location>
</feature>
<dbReference type="eggNOG" id="COG2132">
    <property type="taxonomic scope" value="Bacteria"/>
</dbReference>
<proteinExistence type="predicted"/>
<dbReference type="HOGENOM" id="CLU_009100_5_2_4"/>
<dbReference type="InterPro" id="IPR001117">
    <property type="entry name" value="Cu-oxidase_2nd"/>
</dbReference>
<keyword evidence="9" id="KW-1185">Reference proteome</keyword>
<dbReference type="GO" id="GO:0042597">
    <property type="term" value="C:periplasmic space"/>
    <property type="evidence" value="ECO:0007669"/>
    <property type="project" value="InterPro"/>
</dbReference>
<dbReference type="Gene3D" id="2.60.40.420">
    <property type="entry name" value="Cupredoxins - blue copper proteins"/>
    <property type="match status" value="3"/>
</dbReference>
<feature type="domain" description="Plastocyanin-like" evidence="6">
    <location>
        <begin position="487"/>
        <end position="604"/>
    </location>
</feature>
<dbReference type="Pfam" id="PF07732">
    <property type="entry name" value="Cu-oxidase_3"/>
    <property type="match status" value="1"/>
</dbReference>
<dbReference type="PROSITE" id="PS00080">
    <property type="entry name" value="MULTICOPPER_OXIDASE2"/>
    <property type="match status" value="1"/>
</dbReference>
<organism evidence="8 9">
    <name type="scientific">Nitrosomonas europaea (strain ATCC 19718 / CIP 103999 / KCTC 2705 / NBRC 14298)</name>
    <dbReference type="NCBI Taxonomy" id="228410"/>
    <lineage>
        <taxon>Bacteria</taxon>
        <taxon>Pseudomonadati</taxon>
        <taxon>Pseudomonadota</taxon>
        <taxon>Betaproteobacteria</taxon>
        <taxon>Nitrosomonadales</taxon>
        <taxon>Nitrosomonadaceae</taxon>
        <taxon>Nitrosomonas</taxon>
    </lineage>
</organism>
<dbReference type="InterPro" id="IPR008972">
    <property type="entry name" value="Cupredoxin"/>
</dbReference>
<dbReference type="InterPro" id="IPR002355">
    <property type="entry name" value="Cu_oxidase_Cu_BS"/>
</dbReference>
<feature type="domain" description="Plastocyanin-like" evidence="5">
    <location>
        <begin position="242"/>
        <end position="337"/>
    </location>
</feature>
<dbReference type="InterPro" id="IPR006311">
    <property type="entry name" value="TAT_signal"/>
</dbReference>
<dbReference type="PANTHER" id="PTHR11709:SF394">
    <property type="entry name" value="FI03373P-RELATED"/>
    <property type="match status" value="1"/>
</dbReference>
<dbReference type="InterPro" id="IPR006376">
    <property type="entry name" value="Cu-R_CopA"/>
</dbReference>
<keyword evidence="3" id="KW-0186">Copper</keyword>
<dbReference type="InterPro" id="IPR045087">
    <property type="entry name" value="Cu-oxidase_fam"/>
</dbReference>
<dbReference type="PhylomeDB" id="Q82XJ1"/>
<dbReference type="Pfam" id="PF00394">
    <property type="entry name" value="Cu-oxidase"/>
    <property type="match status" value="1"/>
</dbReference>
<dbReference type="InterPro" id="IPR034279">
    <property type="entry name" value="CuRO_3_CopA"/>
</dbReference>
<evidence type="ECO:0000259" key="6">
    <source>
        <dbReference type="Pfam" id="PF07731"/>
    </source>
</evidence>
<dbReference type="PANTHER" id="PTHR11709">
    <property type="entry name" value="MULTI-COPPER OXIDASE"/>
    <property type="match status" value="1"/>
</dbReference>
<dbReference type="OrthoDB" id="9757546at2"/>
<keyword evidence="2" id="KW-0560">Oxidoreductase</keyword>
<dbReference type="InterPro" id="IPR034284">
    <property type="entry name" value="CuRO_1_CopA"/>
</dbReference>
<evidence type="ECO:0000259" key="7">
    <source>
        <dbReference type="Pfam" id="PF07732"/>
    </source>
</evidence>
<keyword evidence="1" id="KW-0479">Metal-binding</keyword>
<evidence type="ECO:0000256" key="2">
    <source>
        <dbReference type="ARBA" id="ARBA00023002"/>
    </source>
</evidence>
<dbReference type="SUPFAM" id="SSF49503">
    <property type="entry name" value="Cupredoxins"/>
    <property type="match status" value="3"/>
</dbReference>
<evidence type="ECO:0000313" key="8">
    <source>
        <dbReference type="EMBL" id="CAD84190.1"/>
    </source>
</evidence>
<feature type="compositionally biased region" description="Basic and acidic residues" evidence="4">
    <location>
        <begin position="399"/>
        <end position="418"/>
    </location>
</feature>
<dbReference type="CDD" id="cd13848">
    <property type="entry name" value="CuRO_1_CopA"/>
    <property type="match status" value="1"/>
</dbReference>
<dbReference type="GO" id="GO:0005507">
    <property type="term" value="F:copper ion binding"/>
    <property type="evidence" value="ECO:0007669"/>
    <property type="project" value="InterPro"/>
</dbReference>
<feature type="domain" description="Plastocyanin-like" evidence="7">
    <location>
        <begin position="57"/>
        <end position="164"/>
    </location>
</feature>
<dbReference type="PROSITE" id="PS51318">
    <property type="entry name" value="TAT"/>
    <property type="match status" value="1"/>
</dbReference>
<dbReference type="InterPro" id="IPR033138">
    <property type="entry name" value="Cu_oxidase_CS"/>
</dbReference>
<reference evidence="8 9" key="1">
    <citation type="journal article" date="2003" name="J. Bacteriol.">
        <title>Complete genome sequence of the ammonia-oxidizing bacterium and obligate chemolithoautotroph Nitrosomonas europaea.</title>
        <authorList>
            <person name="Chain P."/>
            <person name="Lamerdin J."/>
            <person name="Larimer F."/>
            <person name="Regala W."/>
            <person name="Land M."/>
            <person name="Hauser L."/>
            <person name="Hooper A."/>
            <person name="Klotz M."/>
            <person name="Norton J."/>
            <person name="Sayavedra-Soto L."/>
            <person name="Arciero D."/>
            <person name="Hommes N."/>
            <person name="Whittaker M."/>
            <person name="Arp D."/>
        </authorList>
    </citation>
    <scope>NUCLEOTIDE SEQUENCE [LARGE SCALE GENOMIC DNA]</scope>
    <source>
        <strain evidence="9">ATCC 19718 / CIP 103999 / KCTC 2705 / NBRC 14298</strain>
    </source>
</reference>
<evidence type="ECO:0000256" key="4">
    <source>
        <dbReference type="SAM" id="MobiDB-lite"/>
    </source>
</evidence>
<dbReference type="Proteomes" id="UP000001416">
    <property type="component" value="Chromosome"/>
</dbReference>
<dbReference type="InterPro" id="IPR011707">
    <property type="entry name" value="Cu-oxidase-like_N"/>
</dbReference>
<dbReference type="InterPro" id="IPR034282">
    <property type="entry name" value="CuRO_2_CopA"/>
</dbReference>
<evidence type="ECO:0000313" key="9">
    <source>
        <dbReference type="Proteomes" id="UP000001416"/>
    </source>
</evidence>
<dbReference type="EMBL" id="AL954747">
    <property type="protein sequence ID" value="CAD84190.1"/>
    <property type="molecule type" value="Genomic_DNA"/>
</dbReference>
<dbReference type="AlphaFoldDB" id="Q82XJ1"/>
<dbReference type="GO" id="GO:0016491">
    <property type="term" value="F:oxidoreductase activity"/>
    <property type="evidence" value="ECO:0007669"/>
    <property type="project" value="UniProtKB-KW"/>
</dbReference>
<evidence type="ECO:0000256" key="1">
    <source>
        <dbReference type="ARBA" id="ARBA00022723"/>
    </source>
</evidence>
<dbReference type="InterPro" id="IPR011706">
    <property type="entry name" value="Cu-oxidase_C"/>
</dbReference>
<dbReference type="NCBIfam" id="TIGR01480">
    <property type="entry name" value="copper_res_A"/>
    <property type="match status" value="1"/>
</dbReference>
<feature type="compositionally biased region" description="Polar residues" evidence="4">
    <location>
        <begin position="443"/>
        <end position="454"/>
    </location>
</feature>
<evidence type="ECO:0000259" key="5">
    <source>
        <dbReference type="Pfam" id="PF00394"/>
    </source>
</evidence>
<dbReference type="GeneID" id="87103484"/>
<dbReference type="KEGG" id="neu:NE0279"/>
<sequence>MNDPISRRAFLKRSGALGTFAALDWMLPIYARSDSLSVVTPTTQLSGDVINLTIARTPFRIDDHIATATTINGTVPGPLLHLREGQDITLNVTNHLDETSSIHWHGILLPPEMDGVPGISFPGIEPGATFSYRFTIRQYGTYWFHSHSGGQEQAGVYAPMIIDPIEPDPVKYDREYVIMLSDWSFSSVDSMIEKLKKQPGYFNFQKRTLGDFIQDAMRDGWRPALDDYLMWARMRMDPTDLADVTGHAYTYLMNGLTPAANWTGLFHPGERIRLRFIQVGVMTFQDIRIPGLGMTVVQADGQNVQPVEVDEFRIGPAETYDVIVEPKEERAYTIFAETLDRSGFARGTLAPRPGMAAEVPSRRPRSLRTMADMGMQHMSGVDHGNHAPGNATMGEPEEGTQHDTPDRHGEHAKEGIHGRHDRHAQPGFPDSRPVRHGTDDHGSGNQFIPDFTQSRMDEPGIGLGNDGRRVLVYTDLKSLKPYPDQREPERELEIHLTGHMERFIWSFDGEKYSDAKESILFRHGERLRWIFVNDTMMEHTMHLHGTWMYLENGAGAYLPRKHTVLVKPAERVSVAITADAPGPWAFHCHLLLHMETGMFRVVEILDAAPGTES</sequence>
<feature type="compositionally biased region" description="Basic and acidic residues" evidence="4">
    <location>
        <begin position="432"/>
        <end position="442"/>
    </location>
</feature>
<gene>
    <name evidence="8" type="primary">pcoA</name>
    <name evidence="8" type="ordered locus">NE0279</name>
</gene>
<name>Q82XJ1_NITEU</name>
<evidence type="ECO:0000256" key="3">
    <source>
        <dbReference type="ARBA" id="ARBA00023008"/>
    </source>
</evidence>
<dbReference type="RefSeq" id="WP_011110916.1">
    <property type="nucleotide sequence ID" value="NC_004757.1"/>
</dbReference>
<protein>
    <submittedName>
        <fullName evidence="8">Multicopper oxidase type 1</fullName>
    </submittedName>
</protein>
<dbReference type="CDD" id="cd13896">
    <property type="entry name" value="CuRO_3_CopA"/>
    <property type="match status" value="1"/>
</dbReference>
<dbReference type="PROSITE" id="PS00079">
    <property type="entry name" value="MULTICOPPER_OXIDASE1"/>
    <property type="match status" value="1"/>
</dbReference>